<organism evidence="1 2">
    <name type="scientific">Micromonospora cathayae</name>
    <dbReference type="NCBI Taxonomy" id="3028804"/>
    <lineage>
        <taxon>Bacteria</taxon>
        <taxon>Bacillati</taxon>
        <taxon>Actinomycetota</taxon>
        <taxon>Actinomycetes</taxon>
        <taxon>Micromonosporales</taxon>
        <taxon>Micromonosporaceae</taxon>
        <taxon>Micromonospora</taxon>
    </lineage>
</organism>
<dbReference type="RefSeq" id="WP_275032559.1">
    <property type="nucleotide sequence ID" value="NZ_CP118615.1"/>
</dbReference>
<evidence type="ECO:0000313" key="2">
    <source>
        <dbReference type="Proteomes" id="UP001219605"/>
    </source>
</evidence>
<accession>A0ABY7ZRZ1</accession>
<gene>
    <name evidence="1" type="ORF">PVK37_05040</name>
</gene>
<dbReference type="EMBL" id="CP118615">
    <property type="protein sequence ID" value="WDZ85805.1"/>
    <property type="molecule type" value="Genomic_DNA"/>
</dbReference>
<name>A0ABY7ZRZ1_9ACTN</name>
<protein>
    <submittedName>
        <fullName evidence="1">Uncharacterized protein</fullName>
    </submittedName>
</protein>
<proteinExistence type="predicted"/>
<dbReference type="Proteomes" id="UP001219605">
    <property type="component" value="Chromosome"/>
</dbReference>
<evidence type="ECO:0000313" key="1">
    <source>
        <dbReference type="EMBL" id="WDZ85805.1"/>
    </source>
</evidence>
<keyword evidence="2" id="KW-1185">Reference proteome</keyword>
<sequence>MRSATVEFFSLNHAGEDRLVDEVVNGERLLADAPFRIDLDPADLLP</sequence>
<reference evidence="1 2" key="1">
    <citation type="submission" date="2023-02" db="EMBL/GenBank/DDBJ databases">
        <authorList>
            <person name="Mo P."/>
        </authorList>
    </citation>
    <scope>NUCLEOTIDE SEQUENCE [LARGE SCALE GENOMIC DNA]</scope>
    <source>
        <strain evidence="1 2">HUAS 3</strain>
    </source>
</reference>